<feature type="signal peptide" evidence="8">
    <location>
        <begin position="1"/>
        <end position="21"/>
    </location>
</feature>
<feature type="binding site" evidence="5">
    <location>
        <position position="353"/>
    </location>
    <ligand>
        <name>Zn(2+)</name>
        <dbReference type="ChEBI" id="CHEBI:29105"/>
        <note>catalytic</note>
    </ligand>
</feature>
<proteinExistence type="predicted"/>
<evidence type="ECO:0000259" key="9">
    <source>
        <dbReference type="PROSITE" id="PS50024"/>
    </source>
</evidence>
<organism evidence="12 13">
    <name type="scientific">Dreissena polymorpha</name>
    <name type="common">Zebra mussel</name>
    <name type="synonym">Mytilus polymorpha</name>
    <dbReference type="NCBI Taxonomy" id="45954"/>
    <lineage>
        <taxon>Eukaryota</taxon>
        <taxon>Metazoa</taxon>
        <taxon>Spiralia</taxon>
        <taxon>Lophotrochozoa</taxon>
        <taxon>Mollusca</taxon>
        <taxon>Bivalvia</taxon>
        <taxon>Autobranchia</taxon>
        <taxon>Heteroconchia</taxon>
        <taxon>Euheterodonta</taxon>
        <taxon>Imparidentia</taxon>
        <taxon>Neoheterodontei</taxon>
        <taxon>Myida</taxon>
        <taxon>Dreissenoidea</taxon>
        <taxon>Dreissenidae</taxon>
        <taxon>Dreissena</taxon>
    </lineage>
</organism>
<keyword evidence="7" id="KW-0812">Transmembrane</keyword>
<evidence type="ECO:0000256" key="7">
    <source>
        <dbReference type="SAM" id="Phobius"/>
    </source>
</evidence>
<feature type="compositionally biased region" description="Polar residues" evidence="6">
    <location>
        <begin position="1066"/>
        <end position="1086"/>
    </location>
</feature>
<dbReference type="GO" id="GO:0006508">
    <property type="term" value="P:proteolysis"/>
    <property type="evidence" value="ECO:0007669"/>
    <property type="project" value="InterPro"/>
</dbReference>
<dbReference type="InterPro" id="IPR001590">
    <property type="entry name" value="Peptidase_M12B"/>
</dbReference>
<feature type="compositionally biased region" description="Low complexity" evidence="6">
    <location>
        <begin position="961"/>
        <end position="989"/>
    </location>
</feature>
<keyword evidence="2" id="KW-0964">Secreted</keyword>
<reference evidence="12" key="1">
    <citation type="journal article" date="2019" name="bioRxiv">
        <title>The Genome of the Zebra Mussel, Dreissena polymorpha: A Resource for Invasive Species Research.</title>
        <authorList>
            <person name="McCartney M.A."/>
            <person name="Auch B."/>
            <person name="Kono T."/>
            <person name="Mallez S."/>
            <person name="Zhang Y."/>
            <person name="Obille A."/>
            <person name="Becker A."/>
            <person name="Abrahante J.E."/>
            <person name="Garbe J."/>
            <person name="Badalamenti J.P."/>
            <person name="Herman A."/>
            <person name="Mangelson H."/>
            <person name="Liachko I."/>
            <person name="Sullivan S."/>
            <person name="Sone E.D."/>
            <person name="Koren S."/>
            <person name="Silverstein K.A.T."/>
            <person name="Beckman K.B."/>
            <person name="Gohl D.M."/>
        </authorList>
    </citation>
    <scope>NUCLEOTIDE SEQUENCE</scope>
    <source>
        <strain evidence="12">Duluth1</strain>
        <tissue evidence="12">Whole animal</tissue>
    </source>
</reference>
<dbReference type="PROSITE" id="PS51670">
    <property type="entry name" value="SHKT"/>
    <property type="match status" value="1"/>
</dbReference>
<keyword evidence="13" id="KW-1185">Reference proteome</keyword>
<dbReference type="EMBL" id="JAIWYP010000006">
    <property type="protein sequence ID" value="KAH3810229.1"/>
    <property type="molecule type" value="Genomic_DNA"/>
</dbReference>
<dbReference type="InterPro" id="IPR000082">
    <property type="entry name" value="SEA_dom"/>
</dbReference>
<reference evidence="12" key="2">
    <citation type="submission" date="2020-11" db="EMBL/GenBank/DDBJ databases">
        <authorList>
            <person name="McCartney M.A."/>
            <person name="Auch B."/>
            <person name="Kono T."/>
            <person name="Mallez S."/>
            <person name="Becker A."/>
            <person name="Gohl D.M."/>
            <person name="Silverstein K.A.T."/>
            <person name="Koren S."/>
            <person name="Bechman K.B."/>
            <person name="Herman A."/>
            <person name="Abrahante J.E."/>
            <person name="Garbe J."/>
        </authorList>
    </citation>
    <scope>NUCLEOTIDE SEQUENCE</scope>
    <source>
        <strain evidence="12">Duluth1</strain>
        <tissue evidence="12">Whole animal</tissue>
    </source>
</reference>
<dbReference type="Proteomes" id="UP000828390">
    <property type="component" value="Unassembled WGS sequence"/>
</dbReference>
<dbReference type="Gene3D" id="2.20.100.10">
    <property type="entry name" value="Thrombospondin type-1 (TSP1) repeat"/>
    <property type="match status" value="1"/>
</dbReference>
<feature type="compositionally biased region" description="Polar residues" evidence="6">
    <location>
        <begin position="1146"/>
        <end position="1159"/>
    </location>
</feature>
<dbReference type="InterPro" id="IPR000884">
    <property type="entry name" value="TSP1_rpt"/>
</dbReference>
<dbReference type="InterPro" id="IPR050439">
    <property type="entry name" value="ADAMTS_ADAMTS-like"/>
</dbReference>
<protein>
    <submittedName>
        <fullName evidence="12">Uncharacterized protein</fullName>
    </submittedName>
</protein>
<dbReference type="Pfam" id="PF00090">
    <property type="entry name" value="TSP_1"/>
    <property type="match status" value="1"/>
</dbReference>
<feature type="domain" description="Peptidase M12B" evidence="10">
    <location>
        <begin position="202"/>
        <end position="394"/>
    </location>
</feature>
<dbReference type="SMART" id="SM00209">
    <property type="entry name" value="TSP1"/>
    <property type="match status" value="1"/>
</dbReference>
<evidence type="ECO:0000313" key="12">
    <source>
        <dbReference type="EMBL" id="KAH3810229.1"/>
    </source>
</evidence>
<evidence type="ECO:0000259" key="10">
    <source>
        <dbReference type="PROSITE" id="PS50215"/>
    </source>
</evidence>
<evidence type="ECO:0000256" key="6">
    <source>
        <dbReference type="SAM" id="MobiDB-lite"/>
    </source>
</evidence>
<sequence length="1379" mass="150120">MGTAVRLLILNLFCIWESIFGNALPSGFYHDSSHTCPYGEKAKLPNHECVKIIMVHDRINTENSSSLSAVTVQIGEESLTYLMSDLRSPIKANTRVTAWMQDTIVPATPISHVTDCVIVGHLENNDYDRIHISSCDKLIGWFEYGNWSYTIHNGPVLTALDKTAAHMEILVSKTERQLTAREVDGRKDRAHIRARRETTQNLTIETVLILDELYITRMAKAGYTSNAQLTNLMQLKWSGVQAEWGKANVLGYKVVLEIKEIVFWRKNPAWYSPSKTLGDTLISVCSGTNSNNLYMEYDHIHLYTGITGTDVAGKAYQGKICSDVYKCAVCTDTGVTEYVTSAHELGHCMNMYHDGDVGCPHPNDGIMGSKTAGWSTCSVTSMKTLLRNTAQSGCLTTKNVASPLVMELSEIWPGMIYTADEICEFKQGLGYRFRKFPLETMGSCYLHSCINMNVSSTDYGIMFNYLTPTDGSYCGPEMVCSTQLVDGVPQCIHWNNTGLDLSLFEVVPGGWSDWGPNTTCSRTCGTGISYRRRTCSNPKPKNSAWCAGNEYESFVCNTKPCDNDPDVESELKIARASETCATLKANNIYEKLGLNASVFLDSGEQFNSYDYGQCEVKCNSVNPVYYYQRFGLMPDGTPCDPAELDSFIETNKLARRSGRYGRCVQGYCQMFGCDNVSGTKANDECGVCGGNNSTCNVVKGVFNESFAFDTIQVIATLPSGSFNIVFYFNYNAMTYNFIELYSMENRGVMTLSYVRLTNPFNYAGSYWYGNFRTQFLYTEGPISQPVVIKFVQKGSSPNVGVYYAYSLSLDNCTGSCGSYGTWNQTLCGCQCNSGYFGASCNTTCNKICNNGMSLMSTGCGCNCLGNTYGTACECRYPFQGKDCQDCKVKTCKNGGTFNSTACRCSCPQGFGDLDCGSSCQDKTNTTICVTNVGKGWCGSRNEQMERDCYMSCGLCVPDPTTTSSPNTPTESTQSPDTTTESTQSPNTTTVSNQSPNTSTVSTQSANTTTVSTQSPNTTTVSTQSPNSTTVSTQSPNTTTVSTQSPNTTTMSSQLQHTTTVSTKLQHTTTVSTQLPHTTTVSTQPPHNLTVSTQSLPTTTVSTQTLHTTTVSTQSPLTTTVSTRSSNTTTVSTQSPKTTTVSSQSQFVEPTQTSFHQTATSTQVSPLVTSSMIITTSSSIVTTTRPAVIEMAGSLRITDGATYTSELEDTEHIVYKTLRNAIEQQIRAIMESNPNLSGKFRGIKDIKFRKGSVIVDFTLEFTSDNTKPVTANDVKQALMDAATSGAGAFGNFTVDSQVTVDGMPELCNTPEGTQLCITGCCESGSLTKHCCPGFNVTDMFNVYSKDSLAVIIVAAALGPLLLAGGIALVICIFSCKKCVN</sequence>
<evidence type="ECO:0000313" key="13">
    <source>
        <dbReference type="Proteomes" id="UP000828390"/>
    </source>
</evidence>
<feature type="region of interest" description="Disordered" evidence="6">
    <location>
        <begin position="961"/>
        <end position="1052"/>
    </location>
</feature>
<dbReference type="Gene3D" id="2.60.120.830">
    <property type="match status" value="1"/>
</dbReference>
<feature type="domain" description="ShKT" evidence="11">
    <location>
        <begin position="919"/>
        <end position="955"/>
    </location>
</feature>
<evidence type="ECO:0000256" key="2">
    <source>
        <dbReference type="ARBA" id="ARBA00022525"/>
    </source>
</evidence>
<dbReference type="InterPro" id="IPR036383">
    <property type="entry name" value="TSP1_rpt_sf"/>
</dbReference>
<dbReference type="GO" id="GO:0046872">
    <property type="term" value="F:metal ion binding"/>
    <property type="evidence" value="ECO:0007669"/>
    <property type="project" value="UniProtKB-KW"/>
</dbReference>
<dbReference type="SUPFAM" id="SSF82895">
    <property type="entry name" value="TSP-1 type 1 repeat"/>
    <property type="match status" value="1"/>
</dbReference>
<dbReference type="GO" id="GO:0005576">
    <property type="term" value="C:extracellular region"/>
    <property type="evidence" value="ECO:0007669"/>
    <property type="project" value="UniProtKB-SubCell"/>
</dbReference>
<dbReference type="InterPro" id="IPR003582">
    <property type="entry name" value="ShKT_dom"/>
</dbReference>
<evidence type="ECO:0000259" key="11">
    <source>
        <dbReference type="PROSITE" id="PS51670"/>
    </source>
</evidence>
<feature type="compositionally biased region" description="Low complexity" evidence="6">
    <location>
        <begin position="1007"/>
        <end position="1049"/>
    </location>
</feature>
<feature type="region of interest" description="Disordered" evidence="6">
    <location>
        <begin position="1066"/>
        <end position="1159"/>
    </location>
</feature>
<dbReference type="SUPFAM" id="SSF82671">
    <property type="entry name" value="SEA domain"/>
    <property type="match status" value="1"/>
</dbReference>
<feature type="transmembrane region" description="Helical" evidence="7">
    <location>
        <begin position="1347"/>
        <end position="1372"/>
    </location>
</feature>
<dbReference type="PROSITE" id="PS50215">
    <property type="entry name" value="ADAM_MEPRO"/>
    <property type="match status" value="1"/>
</dbReference>
<comment type="subcellular location">
    <subcellularLocation>
        <location evidence="1">Secreted</location>
    </subcellularLocation>
</comment>
<feature type="compositionally biased region" description="Low complexity" evidence="6">
    <location>
        <begin position="1088"/>
        <end position="1145"/>
    </location>
</feature>
<dbReference type="FunFam" id="2.20.100.10:FF:000001">
    <property type="entry name" value="semaphorin-5A isoform X1"/>
    <property type="match status" value="1"/>
</dbReference>
<comment type="caution">
    <text evidence="5">Lacks conserved residue(s) required for the propagation of feature annotation.</text>
</comment>
<dbReference type="PANTHER" id="PTHR13723">
    <property type="entry name" value="ADAMTS A DISINTEGRIN AND METALLOPROTEASE WITH THROMBOSPONDIN MOTIFS PROTEASE"/>
    <property type="match status" value="1"/>
</dbReference>
<keyword evidence="5" id="KW-0862">Zinc</keyword>
<evidence type="ECO:0000256" key="4">
    <source>
        <dbReference type="ARBA" id="ARBA00023180"/>
    </source>
</evidence>
<feature type="active site" evidence="5">
    <location>
        <position position="344"/>
    </location>
</feature>
<feature type="compositionally biased region" description="Polar residues" evidence="6">
    <location>
        <begin position="990"/>
        <end position="1006"/>
    </location>
</feature>
<dbReference type="Pfam" id="PF13582">
    <property type="entry name" value="Reprolysin_3"/>
    <property type="match status" value="1"/>
</dbReference>
<dbReference type="SUPFAM" id="SSF55486">
    <property type="entry name" value="Metalloproteases ('zincins'), catalytic domain"/>
    <property type="match status" value="1"/>
</dbReference>
<name>A0A9D4JHG5_DREPO</name>
<dbReference type="PROSITE" id="PS50024">
    <property type="entry name" value="SEA"/>
    <property type="match status" value="1"/>
</dbReference>
<keyword evidence="7" id="KW-1133">Transmembrane helix</keyword>
<evidence type="ECO:0000256" key="1">
    <source>
        <dbReference type="ARBA" id="ARBA00004613"/>
    </source>
</evidence>
<dbReference type="PROSITE" id="PS50092">
    <property type="entry name" value="TSP1"/>
    <property type="match status" value="1"/>
</dbReference>
<dbReference type="Gene3D" id="3.40.390.10">
    <property type="entry name" value="Collagenase (Catalytic Domain)"/>
    <property type="match status" value="1"/>
</dbReference>
<feature type="chain" id="PRO_5038723530" evidence="8">
    <location>
        <begin position="22"/>
        <end position="1379"/>
    </location>
</feature>
<feature type="domain" description="SEA" evidence="9">
    <location>
        <begin position="1186"/>
        <end position="1305"/>
    </location>
</feature>
<comment type="caution">
    <text evidence="12">The sequence shown here is derived from an EMBL/GenBank/DDBJ whole genome shotgun (WGS) entry which is preliminary data.</text>
</comment>
<evidence type="ECO:0000256" key="8">
    <source>
        <dbReference type="SAM" id="SignalP"/>
    </source>
</evidence>
<dbReference type="PANTHER" id="PTHR13723:SF281">
    <property type="entry name" value="PAPILIN"/>
    <property type="match status" value="1"/>
</dbReference>
<keyword evidence="4" id="KW-0325">Glycoprotein</keyword>
<feature type="binding site" evidence="5">
    <location>
        <position position="347"/>
    </location>
    <ligand>
        <name>Zn(2+)</name>
        <dbReference type="ChEBI" id="CHEBI:29105"/>
        <note>catalytic</note>
    </ligand>
</feature>
<keyword evidence="7" id="KW-0472">Membrane</keyword>
<keyword evidence="8" id="KW-0732">Signal</keyword>
<evidence type="ECO:0000256" key="3">
    <source>
        <dbReference type="ARBA" id="ARBA00023157"/>
    </source>
</evidence>
<dbReference type="InterPro" id="IPR024079">
    <property type="entry name" value="MetalloPept_cat_dom_sf"/>
</dbReference>
<dbReference type="GO" id="GO:0004222">
    <property type="term" value="F:metalloendopeptidase activity"/>
    <property type="evidence" value="ECO:0007669"/>
    <property type="project" value="InterPro"/>
</dbReference>
<dbReference type="GO" id="GO:0031012">
    <property type="term" value="C:extracellular matrix"/>
    <property type="evidence" value="ECO:0007669"/>
    <property type="project" value="TreeGrafter"/>
</dbReference>
<keyword evidence="3" id="KW-1015">Disulfide bond</keyword>
<feature type="binding site" evidence="5">
    <location>
        <position position="343"/>
    </location>
    <ligand>
        <name>Zn(2+)</name>
        <dbReference type="ChEBI" id="CHEBI:29105"/>
        <note>catalytic</note>
    </ligand>
</feature>
<evidence type="ECO:0000256" key="5">
    <source>
        <dbReference type="PROSITE-ProRule" id="PRU00276"/>
    </source>
</evidence>
<keyword evidence="5" id="KW-0479">Metal-binding</keyword>
<accession>A0A9D4JHG5</accession>
<dbReference type="GO" id="GO:0030198">
    <property type="term" value="P:extracellular matrix organization"/>
    <property type="evidence" value="ECO:0007669"/>
    <property type="project" value="TreeGrafter"/>
</dbReference>
<gene>
    <name evidence="12" type="ORF">DPMN_138618</name>
</gene>
<dbReference type="InterPro" id="IPR036364">
    <property type="entry name" value="SEA_dom_sf"/>
</dbReference>